<dbReference type="InterPro" id="IPR027417">
    <property type="entry name" value="P-loop_NTPase"/>
</dbReference>
<keyword evidence="4" id="KW-0812">Transmembrane</keyword>
<name>A0AA88LD49_ARTSF</name>
<dbReference type="Gene3D" id="3.40.50.300">
    <property type="entry name" value="P-loop containing nucleotide triphosphate hydrolases"/>
    <property type="match status" value="1"/>
</dbReference>
<evidence type="ECO:0000256" key="9">
    <source>
        <dbReference type="ARBA" id="ARBA00023180"/>
    </source>
</evidence>
<reference evidence="10" key="1">
    <citation type="submission" date="2023-07" db="EMBL/GenBank/DDBJ databases">
        <title>Chromosome-level genome assembly of Artemia franciscana.</title>
        <authorList>
            <person name="Jo E."/>
        </authorList>
    </citation>
    <scope>NUCLEOTIDE SEQUENCE</scope>
    <source>
        <tissue evidence="10">Whole body</tissue>
    </source>
</reference>
<dbReference type="InterPro" id="IPR009729">
    <property type="entry name" value="Gal-3-0_sulfotransfrase"/>
</dbReference>
<dbReference type="Pfam" id="PF06990">
    <property type="entry name" value="Gal-3-0_sulfotr"/>
    <property type="match status" value="1"/>
</dbReference>
<dbReference type="AlphaFoldDB" id="A0AA88LD49"/>
<dbReference type="GO" id="GO:0001733">
    <property type="term" value="F:galactosylceramide sulfotransferase activity"/>
    <property type="evidence" value="ECO:0007669"/>
    <property type="project" value="InterPro"/>
</dbReference>
<dbReference type="PANTHER" id="PTHR14647:SF87">
    <property type="entry name" value="PUTATIVE-RELATED"/>
    <property type="match status" value="1"/>
</dbReference>
<comment type="caution">
    <text evidence="10">The sequence shown here is derived from an EMBL/GenBank/DDBJ whole genome shotgun (WGS) entry which is preliminary data.</text>
</comment>
<comment type="similarity">
    <text evidence="2">Belongs to the galactose-3-O-sulfotransferase family.</text>
</comment>
<sequence>MLENNIVFVKSYKVAGTSMTQIMLRLAWLYSRIIDMETKSDFFRFEMYQDLLASRQIHFDILVQETWNKTWVTNLELENAVHITCLRDPVDAFESLFHYVDMTQFYNVSSFSEFVLKCNSTDGPRSERMKGLWGRNQLSYSLGLPEEHFDNIKMIEKFSKEIEEQFDLVMITEYFEESLIFLKNILSVPLMHVLSTKSNARHENSKHIITNKERDILSNWLKADIYLYQQFRRKFEMKMKSRIKKEAKILRKFNELLYKSCNVYQDNLSFSKIRRKKAKLSEPLPSKSNLFCDNFVMNWFAVSIKRNRQHSEVVRLFQMKREDIN</sequence>
<keyword evidence="6" id="KW-1133">Transmembrane helix</keyword>
<dbReference type="EMBL" id="JAVRJZ010000001">
    <property type="protein sequence ID" value="KAK2727033.1"/>
    <property type="molecule type" value="Genomic_DNA"/>
</dbReference>
<dbReference type="GO" id="GO:0009247">
    <property type="term" value="P:glycolipid biosynthetic process"/>
    <property type="evidence" value="ECO:0007669"/>
    <property type="project" value="InterPro"/>
</dbReference>
<dbReference type="SUPFAM" id="SSF52540">
    <property type="entry name" value="P-loop containing nucleoside triphosphate hydrolases"/>
    <property type="match status" value="1"/>
</dbReference>
<keyword evidence="7" id="KW-0333">Golgi apparatus</keyword>
<dbReference type="GO" id="GO:0000139">
    <property type="term" value="C:Golgi membrane"/>
    <property type="evidence" value="ECO:0007669"/>
    <property type="project" value="UniProtKB-SubCell"/>
</dbReference>
<keyword evidence="5" id="KW-0735">Signal-anchor</keyword>
<evidence type="ECO:0000256" key="8">
    <source>
        <dbReference type="ARBA" id="ARBA00023136"/>
    </source>
</evidence>
<evidence type="ECO:0000256" key="4">
    <source>
        <dbReference type="ARBA" id="ARBA00022692"/>
    </source>
</evidence>
<evidence type="ECO:0000256" key="6">
    <source>
        <dbReference type="ARBA" id="ARBA00022989"/>
    </source>
</evidence>
<keyword evidence="11" id="KW-1185">Reference proteome</keyword>
<comment type="subcellular location">
    <subcellularLocation>
        <location evidence="1">Golgi apparatus membrane</location>
        <topology evidence="1">Single-pass type II membrane protein</topology>
    </subcellularLocation>
</comment>
<proteinExistence type="inferred from homology"/>
<evidence type="ECO:0000256" key="2">
    <source>
        <dbReference type="ARBA" id="ARBA00008124"/>
    </source>
</evidence>
<evidence type="ECO:0000256" key="1">
    <source>
        <dbReference type="ARBA" id="ARBA00004323"/>
    </source>
</evidence>
<evidence type="ECO:0000313" key="10">
    <source>
        <dbReference type="EMBL" id="KAK2727033.1"/>
    </source>
</evidence>
<protein>
    <submittedName>
        <fullName evidence="10">Uncharacterized protein</fullName>
    </submittedName>
</protein>
<dbReference type="PANTHER" id="PTHR14647">
    <property type="entry name" value="GALACTOSE-3-O-SULFOTRANSFERASE"/>
    <property type="match status" value="1"/>
</dbReference>
<organism evidence="10 11">
    <name type="scientific">Artemia franciscana</name>
    <name type="common">Brine shrimp</name>
    <name type="synonym">Artemia sanfranciscana</name>
    <dbReference type="NCBI Taxonomy" id="6661"/>
    <lineage>
        <taxon>Eukaryota</taxon>
        <taxon>Metazoa</taxon>
        <taxon>Ecdysozoa</taxon>
        <taxon>Arthropoda</taxon>
        <taxon>Crustacea</taxon>
        <taxon>Branchiopoda</taxon>
        <taxon>Anostraca</taxon>
        <taxon>Artemiidae</taxon>
        <taxon>Artemia</taxon>
    </lineage>
</organism>
<evidence type="ECO:0000256" key="3">
    <source>
        <dbReference type="ARBA" id="ARBA00022679"/>
    </source>
</evidence>
<keyword evidence="8" id="KW-0472">Membrane</keyword>
<keyword evidence="3" id="KW-0808">Transferase</keyword>
<evidence type="ECO:0000256" key="7">
    <source>
        <dbReference type="ARBA" id="ARBA00023034"/>
    </source>
</evidence>
<evidence type="ECO:0000256" key="5">
    <source>
        <dbReference type="ARBA" id="ARBA00022968"/>
    </source>
</evidence>
<keyword evidence="9" id="KW-0325">Glycoprotein</keyword>
<dbReference type="Proteomes" id="UP001187531">
    <property type="component" value="Unassembled WGS sequence"/>
</dbReference>
<accession>A0AA88LD49</accession>
<evidence type="ECO:0000313" key="11">
    <source>
        <dbReference type="Proteomes" id="UP001187531"/>
    </source>
</evidence>
<gene>
    <name evidence="10" type="ORF">QYM36_007776</name>
</gene>